<evidence type="ECO:0000313" key="7">
    <source>
        <dbReference type="EMBL" id="PRP79492.1"/>
    </source>
</evidence>
<dbReference type="InterPro" id="IPR013088">
    <property type="entry name" value="Znf_NHR/GATA"/>
</dbReference>
<dbReference type="EMBL" id="MDYQ01000182">
    <property type="protein sequence ID" value="PRP79492.1"/>
    <property type="molecule type" value="Genomic_DNA"/>
</dbReference>
<dbReference type="PANTHER" id="PTHR34451:SF7">
    <property type="entry name" value="PHD FINGER FAMILY PROTEIN"/>
    <property type="match status" value="1"/>
</dbReference>
<feature type="region of interest" description="Disordered" evidence="5">
    <location>
        <begin position="1"/>
        <end position="22"/>
    </location>
</feature>
<dbReference type="OrthoDB" id="515712at2759"/>
<dbReference type="SUPFAM" id="SSF57716">
    <property type="entry name" value="Glucocorticoid receptor-like (DNA-binding domain)"/>
    <property type="match status" value="1"/>
</dbReference>
<evidence type="ECO:0000259" key="6">
    <source>
        <dbReference type="PROSITE" id="PS50114"/>
    </source>
</evidence>
<keyword evidence="3" id="KW-0862">Zinc</keyword>
<evidence type="ECO:0000256" key="1">
    <source>
        <dbReference type="ARBA" id="ARBA00022723"/>
    </source>
</evidence>
<keyword evidence="1" id="KW-0479">Metal-binding</keyword>
<dbReference type="SMART" id="SM00401">
    <property type="entry name" value="ZnF_GATA"/>
    <property type="match status" value="1"/>
</dbReference>
<dbReference type="Pfam" id="PF00320">
    <property type="entry name" value="GATA"/>
    <property type="match status" value="1"/>
</dbReference>
<dbReference type="PROSITE" id="PS01359">
    <property type="entry name" value="ZF_PHD_1"/>
    <property type="match status" value="1"/>
</dbReference>
<dbReference type="Proteomes" id="UP000241769">
    <property type="component" value="Unassembled WGS sequence"/>
</dbReference>
<keyword evidence="2 4" id="KW-0863">Zinc-finger</keyword>
<evidence type="ECO:0000256" key="4">
    <source>
        <dbReference type="PROSITE-ProRule" id="PRU00094"/>
    </source>
</evidence>
<proteinExistence type="predicted"/>
<dbReference type="GO" id="GO:0008270">
    <property type="term" value="F:zinc ion binding"/>
    <property type="evidence" value="ECO:0007669"/>
    <property type="project" value="UniProtKB-KW"/>
</dbReference>
<sequence length="174" mass="20438">MKKEQETTEDEHEPTTESEDPDTLITEAETIMGSYLLAHLKTYCENCGVTETPQWRKGWHSEIFHRPVALCNACGIKFSKQQYCGYCHYIYGKEQEKLHRIEQDEWLSCTTCNRWTHSECEATCGSKELARDPLTYRCLDCRQEETNKDKCMFKHIDKLYRHEERTTSEVPPSA</sequence>
<dbReference type="PANTHER" id="PTHR34451">
    <property type="entry name" value="PHD FINGER FAMILY PROTEIN"/>
    <property type="match status" value="1"/>
</dbReference>
<reference evidence="7 8" key="1">
    <citation type="journal article" date="2018" name="Genome Biol. Evol.">
        <title>Multiple Roots of Fruiting Body Formation in Amoebozoa.</title>
        <authorList>
            <person name="Hillmann F."/>
            <person name="Forbes G."/>
            <person name="Novohradska S."/>
            <person name="Ferling I."/>
            <person name="Riege K."/>
            <person name="Groth M."/>
            <person name="Westermann M."/>
            <person name="Marz M."/>
            <person name="Spaller T."/>
            <person name="Winckler T."/>
            <person name="Schaap P."/>
            <person name="Glockner G."/>
        </authorList>
    </citation>
    <scope>NUCLEOTIDE SEQUENCE [LARGE SCALE GENOMIC DNA]</scope>
    <source>
        <strain evidence="7 8">Jena</strain>
    </source>
</reference>
<feature type="domain" description="GATA-type" evidence="6">
    <location>
        <begin position="44"/>
        <end position="76"/>
    </location>
</feature>
<dbReference type="AlphaFoldDB" id="A0A2P6N6A8"/>
<dbReference type="CDD" id="cd00202">
    <property type="entry name" value="ZnF_GATA"/>
    <property type="match status" value="1"/>
</dbReference>
<evidence type="ECO:0000256" key="3">
    <source>
        <dbReference type="ARBA" id="ARBA00022833"/>
    </source>
</evidence>
<comment type="caution">
    <text evidence="7">The sequence shown here is derived from an EMBL/GenBank/DDBJ whole genome shotgun (WGS) entry which is preliminary data.</text>
</comment>
<name>A0A2P6N6A8_9EUKA</name>
<evidence type="ECO:0000256" key="5">
    <source>
        <dbReference type="SAM" id="MobiDB-lite"/>
    </source>
</evidence>
<feature type="compositionally biased region" description="Acidic residues" evidence="5">
    <location>
        <begin position="7"/>
        <end position="22"/>
    </location>
</feature>
<accession>A0A2P6N6A8</accession>
<dbReference type="Gene3D" id="3.30.50.10">
    <property type="entry name" value="Erythroid Transcription Factor GATA-1, subunit A"/>
    <property type="match status" value="1"/>
</dbReference>
<dbReference type="PROSITE" id="PS50114">
    <property type="entry name" value="GATA_ZN_FINGER_2"/>
    <property type="match status" value="1"/>
</dbReference>
<evidence type="ECO:0000313" key="8">
    <source>
        <dbReference type="Proteomes" id="UP000241769"/>
    </source>
</evidence>
<dbReference type="InterPro" id="IPR019786">
    <property type="entry name" value="Zinc_finger_PHD-type_CS"/>
</dbReference>
<organism evidence="7 8">
    <name type="scientific">Planoprotostelium fungivorum</name>
    <dbReference type="NCBI Taxonomy" id="1890364"/>
    <lineage>
        <taxon>Eukaryota</taxon>
        <taxon>Amoebozoa</taxon>
        <taxon>Evosea</taxon>
        <taxon>Variosea</taxon>
        <taxon>Cavosteliida</taxon>
        <taxon>Cavosteliaceae</taxon>
        <taxon>Planoprotostelium</taxon>
    </lineage>
</organism>
<evidence type="ECO:0000256" key="2">
    <source>
        <dbReference type="ARBA" id="ARBA00022771"/>
    </source>
</evidence>
<dbReference type="InterPro" id="IPR000679">
    <property type="entry name" value="Znf_GATA"/>
</dbReference>
<keyword evidence="8" id="KW-1185">Reference proteome</keyword>
<dbReference type="GO" id="GO:0006355">
    <property type="term" value="P:regulation of DNA-templated transcription"/>
    <property type="evidence" value="ECO:0007669"/>
    <property type="project" value="InterPro"/>
</dbReference>
<dbReference type="InParanoid" id="A0A2P6N6A8"/>
<gene>
    <name evidence="7" type="ORF">PROFUN_12860</name>
</gene>
<dbReference type="GO" id="GO:0043565">
    <property type="term" value="F:sequence-specific DNA binding"/>
    <property type="evidence" value="ECO:0007669"/>
    <property type="project" value="InterPro"/>
</dbReference>
<protein>
    <recommendedName>
        <fullName evidence="6">GATA-type domain-containing protein</fullName>
    </recommendedName>
</protein>